<organism evidence="1 2">
    <name type="scientific">Qipengyuania pelagi</name>
    <dbReference type="NCBI Taxonomy" id="994320"/>
    <lineage>
        <taxon>Bacteria</taxon>
        <taxon>Pseudomonadati</taxon>
        <taxon>Pseudomonadota</taxon>
        <taxon>Alphaproteobacteria</taxon>
        <taxon>Sphingomonadales</taxon>
        <taxon>Erythrobacteraceae</taxon>
        <taxon>Qipengyuania</taxon>
    </lineage>
</organism>
<protein>
    <recommendedName>
        <fullName evidence="3">Bacterial dipeptidyl-peptidase SH3 domain-containing protein</fullName>
    </recommendedName>
</protein>
<evidence type="ECO:0008006" key="3">
    <source>
        <dbReference type="Google" id="ProtNLM"/>
    </source>
</evidence>
<evidence type="ECO:0000313" key="1">
    <source>
        <dbReference type="EMBL" id="MXO54015.1"/>
    </source>
</evidence>
<proteinExistence type="predicted"/>
<name>A0A844Y769_9SPHN</name>
<accession>A0A844Y769</accession>
<keyword evidence="2" id="KW-1185">Reference proteome</keyword>
<evidence type="ECO:0000313" key="2">
    <source>
        <dbReference type="Proteomes" id="UP000430272"/>
    </source>
</evidence>
<dbReference type="EMBL" id="WTYD01000001">
    <property type="protein sequence ID" value="MXO54015.1"/>
    <property type="molecule type" value="Genomic_DNA"/>
</dbReference>
<reference evidence="1 2" key="1">
    <citation type="submission" date="2019-12" db="EMBL/GenBank/DDBJ databases">
        <title>Genomic-based taxomic classification of the family Erythrobacteraceae.</title>
        <authorList>
            <person name="Xu L."/>
        </authorList>
    </citation>
    <scope>NUCLEOTIDE SEQUENCE [LARGE SCALE GENOMIC DNA]</scope>
    <source>
        <strain evidence="1 2">JCM 17468</strain>
    </source>
</reference>
<dbReference type="Proteomes" id="UP000430272">
    <property type="component" value="Unassembled WGS sequence"/>
</dbReference>
<dbReference type="RefSeq" id="WP_160660805.1">
    <property type="nucleotide sequence ID" value="NZ_BAABDV010000001.1"/>
</dbReference>
<comment type="caution">
    <text evidence="1">The sequence shown here is derived from an EMBL/GenBank/DDBJ whole genome shotgun (WGS) entry which is preliminary data.</text>
</comment>
<gene>
    <name evidence="1" type="ORF">GRI47_08345</name>
</gene>
<dbReference type="AlphaFoldDB" id="A0A844Y769"/>
<dbReference type="OrthoDB" id="9813368at2"/>
<sequence length="115" mass="12072">MSRPADYTLPTKTVGLTGPVRKPAPGTLPLRGDLAHIALAGQYLATQYVIPLCREVGPDGAHLRLAMRDDAEMGAEITAGTTVELLDCAGDWAWIACGPEGPSGYVRLSVLAPSE</sequence>